<dbReference type="Pfam" id="PF04241">
    <property type="entry name" value="DUF423"/>
    <property type="match status" value="1"/>
</dbReference>
<evidence type="ECO:0000256" key="1">
    <source>
        <dbReference type="ARBA" id="ARBA00004141"/>
    </source>
</evidence>
<sequence>MKLILCATALIGFFSVVLGAAGDHLLVGDWSAAMVERFDVALRYHQNYSIVLLAVALYGMTRAVPSRILIVAACLFLVGTLIFCGTLYASLYWQAAGLTLGTPLGGLSLMAGWLSLFLYAIRAAR</sequence>
<feature type="transmembrane region" description="Helical" evidence="6">
    <location>
        <begin position="68"/>
        <end position="91"/>
    </location>
</feature>
<organism evidence="7 8">
    <name type="scientific">Micavibrio aeruginosavorus (strain ARL-13)</name>
    <dbReference type="NCBI Taxonomy" id="856793"/>
    <lineage>
        <taxon>Bacteria</taxon>
        <taxon>Pseudomonadati</taxon>
        <taxon>Bdellovibrionota</taxon>
        <taxon>Bdellovibrionia</taxon>
        <taxon>Bdellovibrionales</taxon>
        <taxon>Pseudobdellovibrionaceae</taxon>
        <taxon>Micavibrio</taxon>
    </lineage>
</organism>
<dbReference type="HOGENOM" id="CLU_096548_3_3_5"/>
<proteinExistence type="inferred from homology"/>
<name>G2KQ20_MICAA</name>
<evidence type="ECO:0000313" key="7">
    <source>
        <dbReference type="EMBL" id="AEP10388.1"/>
    </source>
</evidence>
<keyword evidence="8" id="KW-1185">Reference proteome</keyword>
<dbReference type="PANTHER" id="PTHR43461">
    <property type="entry name" value="TRANSMEMBRANE PROTEIN 256"/>
    <property type="match status" value="1"/>
</dbReference>
<dbReference type="eggNOG" id="COG2363">
    <property type="taxonomic scope" value="Bacteria"/>
</dbReference>
<evidence type="ECO:0000256" key="3">
    <source>
        <dbReference type="ARBA" id="ARBA00022692"/>
    </source>
</evidence>
<comment type="similarity">
    <text evidence="2">Belongs to the UPF0382 family.</text>
</comment>
<dbReference type="KEGG" id="mai:MICA_2081"/>
<dbReference type="PANTHER" id="PTHR43461:SF1">
    <property type="entry name" value="TRANSMEMBRANE PROTEIN 256"/>
    <property type="match status" value="1"/>
</dbReference>
<protein>
    <recommendedName>
        <fullName evidence="9">DUF423 domain-containing protein</fullName>
    </recommendedName>
</protein>
<keyword evidence="3 6" id="KW-0812">Transmembrane</keyword>
<evidence type="ECO:0008006" key="9">
    <source>
        <dbReference type="Google" id="ProtNLM"/>
    </source>
</evidence>
<gene>
    <name evidence="7" type="ordered locus">MICA_2081</name>
</gene>
<feature type="transmembrane region" description="Helical" evidence="6">
    <location>
        <begin position="103"/>
        <end position="121"/>
    </location>
</feature>
<dbReference type="RefSeq" id="WP_014103611.1">
    <property type="nucleotide sequence ID" value="NC_016026.1"/>
</dbReference>
<dbReference type="Proteomes" id="UP000009286">
    <property type="component" value="Chromosome"/>
</dbReference>
<evidence type="ECO:0000256" key="2">
    <source>
        <dbReference type="ARBA" id="ARBA00009694"/>
    </source>
</evidence>
<keyword evidence="4 6" id="KW-1133">Transmembrane helix</keyword>
<accession>G2KQ20</accession>
<dbReference type="GO" id="GO:0016020">
    <property type="term" value="C:membrane"/>
    <property type="evidence" value="ECO:0007669"/>
    <property type="project" value="UniProtKB-SubCell"/>
</dbReference>
<dbReference type="InterPro" id="IPR006696">
    <property type="entry name" value="DUF423"/>
</dbReference>
<dbReference type="AlphaFoldDB" id="G2KQ20"/>
<feature type="transmembrane region" description="Helical" evidence="6">
    <location>
        <begin position="43"/>
        <end position="61"/>
    </location>
</feature>
<comment type="subcellular location">
    <subcellularLocation>
        <location evidence="1">Membrane</location>
        <topology evidence="1">Multi-pass membrane protein</topology>
    </subcellularLocation>
</comment>
<keyword evidence="5 6" id="KW-0472">Membrane</keyword>
<evidence type="ECO:0000313" key="8">
    <source>
        <dbReference type="Proteomes" id="UP000009286"/>
    </source>
</evidence>
<evidence type="ECO:0000256" key="6">
    <source>
        <dbReference type="SAM" id="Phobius"/>
    </source>
</evidence>
<dbReference type="EMBL" id="CP002382">
    <property type="protein sequence ID" value="AEP10388.1"/>
    <property type="molecule type" value="Genomic_DNA"/>
</dbReference>
<reference evidence="7 8" key="1">
    <citation type="journal article" date="2011" name="BMC Genomics">
        <title>Genomic insights into an obligate epibiotic bacterial predator: Micavibrio aeruginosavorus ARL-13.</title>
        <authorList>
            <person name="Wang Z."/>
            <person name="Kadouri D."/>
            <person name="Wu M."/>
        </authorList>
    </citation>
    <scope>NUCLEOTIDE SEQUENCE [LARGE SCALE GENOMIC DNA]</scope>
    <source>
        <strain evidence="7 8">ARL-13</strain>
    </source>
</reference>
<evidence type="ECO:0000256" key="5">
    <source>
        <dbReference type="ARBA" id="ARBA00023136"/>
    </source>
</evidence>
<evidence type="ECO:0000256" key="4">
    <source>
        <dbReference type="ARBA" id="ARBA00022989"/>
    </source>
</evidence>